<keyword evidence="3" id="KW-0813">Transport</keyword>
<feature type="transmembrane region" description="Helical" evidence="8">
    <location>
        <begin position="6"/>
        <end position="22"/>
    </location>
</feature>
<feature type="transmembrane region" description="Helical" evidence="8">
    <location>
        <begin position="117"/>
        <end position="142"/>
    </location>
</feature>
<dbReference type="SUPFAM" id="SSF103481">
    <property type="entry name" value="Multidrug resistance efflux transporter EmrE"/>
    <property type="match status" value="1"/>
</dbReference>
<evidence type="ECO:0000256" key="7">
    <source>
        <dbReference type="ARBA" id="ARBA00023136"/>
    </source>
</evidence>
<evidence type="ECO:0000256" key="5">
    <source>
        <dbReference type="ARBA" id="ARBA00022692"/>
    </source>
</evidence>
<evidence type="ECO:0000313" key="10">
    <source>
        <dbReference type="Proteomes" id="UP000272003"/>
    </source>
</evidence>
<dbReference type="GO" id="GO:0015144">
    <property type="term" value="F:carbohydrate transmembrane transporter activity"/>
    <property type="evidence" value="ECO:0007669"/>
    <property type="project" value="InterPro"/>
</dbReference>
<feature type="transmembrane region" description="Helical" evidence="8">
    <location>
        <begin position="154"/>
        <end position="171"/>
    </location>
</feature>
<feature type="transmembrane region" description="Helical" evidence="8">
    <location>
        <begin position="34"/>
        <end position="56"/>
    </location>
</feature>
<evidence type="ECO:0000256" key="1">
    <source>
        <dbReference type="ARBA" id="ARBA00004651"/>
    </source>
</evidence>
<feature type="transmembrane region" description="Helical" evidence="8">
    <location>
        <begin position="62"/>
        <end position="80"/>
    </location>
</feature>
<dbReference type="KEGG" id="abom:D7I45_00920"/>
<keyword evidence="6 8" id="KW-1133">Transmembrane helix</keyword>
<gene>
    <name evidence="9" type="ORF">D7I45_00920</name>
</gene>
<dbReference type="Proteomes" id="UP000272003">
    <property type="component" value="Chromosome"/>
</dbReference>
<dbReference type="EMBL" id="CP032626">
    <property type="protein sequence ID" value="AYF92150.1"/>
    <property type="molecule type" value="Genomic_DNA"/>
</dbReference>
<proteinExistence type="inferred from homology"/>
<dbReference type="PANTHER" id="PTHR16119">
    <property type="entry name" value="TRANSMEMBRANE PROTEIN 144"/>
    <property type="match status" value="1"/>
</dbReference>
<comment type="subcellular location">
    <subcellularLocation>
        <location evidence="1">Cell membrane</location>
        <topology evidence="1">Multi-pass membrane protein</topology>
    </subcellularLocation>
</comment>
<protein>
    <submittedName>
        <fullName evidence="9">Ribose transporter RbsU</fullName>
    </submittedName>
</protein>
<comment type="similarity">
    <text evidence="2">Belongs to the GRP transporter (TC 2.A.7.5) family.</text>
</comment>
<evidence type="ECO:0000256" key="3">
    <source>
        <dbReference type="ARBA" id="ARBA00022448"/>
    </source>
</evidence>
<dbReference type="CDD" id="cd23111">
    <property type="entry name" value="ribose_uptake_RbsU"/>
    <property type="match status" value="1"/>
</dbReference>
<keyword evidence="10" id="KW-1185">Reference proteome</keyword>
<dbReference type="RefSeq" id="WP_120783924.1">
    <property type="nucleotide sequence ID" value="NZ_CP032626.1"/>
</dbReference>
<name>A0A387AYL6_9LACO</name>
<keyword evidence="5 8" id="KW-0812">Transmembrane</keyword>
<keyword evidence="7 8" id="KW-0472">Membrane</keyword>
<feature type="transmembrane region" description="Helical" evidence="8">
    <location>
        <begin position="238"/>
        <end position="261"/>
    </location>
</feature>
<feature type="transmembrane region" description="Helical" evidence="8">
    <location>
        <begin position="273"/>
        <end position="292"/>
    </location>
</feature>
<accession>A0A387AYL6</accession>
<dbReference type="AlphaFoldDB" id="A0A387AYL6"/>
<evidence type="ECO:0000256" key="2">
    <source>
        <dbReference type="ARBA" id="ARBA00006117"/>
    </source>
</evidence>
<evidence type="ECO:0000313" key="9">
    <source>
        <dbReference type="EMBL" id="AYF92150.1"/>
    </source>
</evidence>
<dbReference type="PANTHER" id="PTHR16119:SF17">
    <property type="entry name" value="TRANSMEMBRANE PROTEIN 144"/>
    <property type="match status" value="1"/>
</dbReference>
<keyword evidence="4" id="KW-0762">Sugar transport</keyword>
<evidence type="ECO:0000256" key="6">
    <source>
        <dbReference type="ARBA" id="ARBA00022989"/>
    </source>
</evidence>
<sequence>MNFIALAIGLIPFFGWGFYPTVASHIGGKPSQQIFGSTLGAVIFASLFVLVTGVPYMSPVEILISYISGMCWAFAQLTSFKSYKLVGSSITTPISAMLQLVYISLWGVILLGDWHSIIAKTIGFIALISMIAGAFLTSWKEVPEKSSTQALKKAWIWMILGSFGFLMYSVLPQTAQISGSKAFFFQTLGMLTTAIINGIITYRDTNIFNTKLSYKNIIGGFFFAIAAVSYLISSQPNMNGVATGFILAQTSVIMATMSAIYLLKQYKTKKEMVYTWIGLLLIVISGCFTSFIK</sequence>
<evidence type="ECO:0000256" key="8">
    <source>
        <dbReference type="SAM" id="Phobius"/>
    </source>
</evidence>
<dbReference type="GO" id="GO:0005886">
    <property type="term" value="C:plasma membrane"/>
    <property type="evidence" value="ECO:0007669"/>
    <property type="project" value="UniProtKB-SubCell"/>
</dbReference>
<feature type="transmembrane region" description="Helical" evidence="8">
    <location>
        <begin position="92"/>
        <end position="111"/>
    </location>
</feature>
<reference evidence="9 10" key="1">
    <citation type="submission" date="2018-09" db="EMBL/GenBank/DDBJ databases">
        <title>Genome sequencing of strain BHWM-4.</title>
        <authorList>
            <person name="Heo J."/>
            <person name="Kim S.-J."/>
            <person name="Kwon S.-W."/>
        </authorList>
    </citation>
    <scope>NUCLEOTIDE SEQUENCE [LARGE SCALE GENOMIC DNA]</scope>
    <source>
        <strain evidence="9 10">BHWM-4</strain>
    </source>
</reference>
<feature type="transmembrane region" description="Helical" evidence="8">
    <location>
        <begin position="183"/>
        <end position="202"/>
    </location>
</feature>
<organism evidence="9 10">
    <name type="scientific">Apilactobacillus bombintestini</name>
    <dbReference type="NCBI Taxonomy" id="2419772"/>
    <lineage>
        <taxon>Bacteria</taxon>
        <taxon>Bacillati</taxon>
        <taxon>Bacillota</taxon>
        <taxon>Bacilli</taxon>
        <taxon>Lactobacillales</taxon>
        <taxon>Lactobacillaceae</taxon>
        <taxon>Apilactobacillus</taxon>
    </lineage>
</organism>
<dbReference type="InterPro" id="IPR010651">
    <property type="entry name" value="Sugar_transport"/>
</dbReference>
<dbReference type="Pfam" id="PF06800">
    <property type="entry name" value="Sugar_transport"/>
    <property type="match status" value="1"/>
</dbReference>
<evidence type="ECO:0000256" key="4">
    <source>
        <dbReference type="ARBA" id="ARBA00022597"/>
    </source>
</evidence>
<feature type="transmembrane region" description="Helical" evidence="8">
    <location>
        <begin position="214"/>
        <end position="232"/>
    </location>
</feature>
<dbReference type="InterPro" id="IPR037185">
    <property type="entry name" value="EmrE-like"/>
</dbReference>
<dbReference type="OrthoDB" id="1452595at2"/>